<dbReference type="GO" id="GO:0000149">
    <property type="term" value="F:SNARE binding"/>
    <property type="evidence" value="ECO:0007669"/>
    <property type="project" value="TreeGrafter"/>
</dbReference>
<dbReference type="CTD" id="23557"/>
<dbReference type="GO" id="GO:0032418">
    <property type="term" value="P:lysosome localization"/>
    <property type="evidence" value="ECO:0007669"/>
    <property type="project" value="TreeGrafter"/>
</dbReference>
<dbReference type="InterPro" id="IPR017246">
    <property type="entry name" value="Snapin"/>
</dbReference>
<dbReference type="Proteomes" id="UP000504629">
    <property type="component" value="Unplaced"/>
</dbReference>
<comment type="similarity">
    <text evidence="1">Belongs to the SNAPIN family.</text>
</comment>
<organism evidence="6 7">
    <name type="scientific">Bombyx mandarina</name>
    <name type="common">Wild silk moth</name>
    <name type="synonym">Wild silkworm</name>
    <dbReference type="NCBI Taxonomy" id="7092"/>
    <lineage>
        <taxon>Eukaryota</taxon>
        <taxon>Metazoa</taxon>
        <taxon>Ecdysozoa</taxon>
        <taxon>Arthropoda</taxon>
        <taxon>Hexapoda</taxon>
        <taxon>Insecta</taxon>
        <taxon>Pterygota</taxon>
        <taxon>Neoptera</taxon>
        <taxon>Endopterygota</taxon>
        <taxon>Lepidoptera</taxon>
        <taxon>Glossata</taxon>
        <taxon>Ditrysia</taxon>
        <taxon>Bombycoidea</taxon>
        <taxon>Bombycidae</taxon>
        <taxon>Bombycinae</taxon>
        <taxon>Bombyx</taxon>
    </lineage>
</organism>
<dbReference type="GO" id="GO:0008333">
    <property type="term" value="P:endosome to lysosome transport"/>
    <property type="evidence" value="ECO:0007669"/>
    <property type="project" value="TreeGrafter"/>
</dbReference>
<dbReference type="GO" id="GO:0099078">
    <property type="term" value="C:BORC complex"/>
    <property type="evidence" value="ECO:0007669"/>
    <property type="project" value="TreeGrafter"/>
</dbReference>
<dbReference type="AlphaFoldDB" id="A0A6J2J756"/>
<keyword evidence="2 4" id="KW-0175">Coiled coil</keyword>
<dbReference type="RefSeq" id="XP_028025241.1">
    <property type="nucleotide sequence ID" value="XM_028169440.1"/>
</dbReference>
<dbReference type="Pfam" id="PF14712">
    <property type="entry name" value="Snapin_Pallidin"/>
    <property type="match status" value="1"/>
</dbReference>
<sequence>MDDTESTTTSADENTGNLCDNPTRDTLAEGLLGLLKPTVDQLDDRVKATRIAQLELKQQIDSLNEELVKVREALNNHPDLDPYVKKLIAAKHKVTVVLNVLQASQDRINEIRRMIVKEKSVRTTVVQTTLQPSPQEPEQSTSSIAPEQGSIN</sequence>
<feature type="compositionally biased region" description="Low complexity" evidence="5">
    <location>
        <begin position="127"/>
        <end position="143"/>
    </location>
</feature>
<feature type="region of interest" description="Disordered" evidence="5">
    <location>
        <begin position="127"/>
        <end position="152"/>
    </location>
</feature>
<dbReference type="GO" id="GO:0006886">
    <property type="term" value="P:intracellular protein transport"/>
    <property type="evidence" value="ECO:0007669"/>
    <property type="project" value="InterPro"/>
</dbReference>
<name>A0A6J2J756_BOMMA</name>
<dbReference type="GO" id="GO:0007040">
    <property type="term" value="P:lysosome organization"/>
    <property type="evidence" value="ECO:0007669"/>
    <property type="project" value="TreeGrafter"/>
</dbReference>
<evidence type="ECO:0000256" key="1">
    <source>
        <dbReference type="ARBA" id="ARBA00006111"/>
    </source>
</evidence>
<gene>
    <name evidence="7" type="primary">LOC114239296</name>
</gene>
<evidence type="ECO:0000313" key="7">
    <source>
        <dbReference type="RefSeq" id="XP_028025241.1"/>
    </source>
</evidence>
<feature type="compositionally biased region" description="Low complexity" evidence="5">
    <location>
        <begin position="1"/>
        <end position="15"/>
    </location>
</feature>
<evidence type="ECO:0000256" key="3">
    <source>
        <dbReference type="ARBA" id="ARBA00033330"/>
    </source>
</evidence>
<dbReference type="GeneID" id="114239296"/>
<protein>
    <recommendedName>
        <fullName evidence="3">Biogenesis of lysosome-related organelles complex 1 subunit 7</fullName>
    </recommendedName>
</protein>
<feature type="coiled-coil region" evidence="4">
    <location>
        <begin position="46"/>
        <end position="73"/>
    </location>
</feature>
<keyword evidence="6" id="KW-1185">Reference proteome</keyword>
<accession>A0A6J2J756</accession>
<feature type="region of interest" description="Disordered" evidence="5">
    <location>
        <begin position="1"/>
        <end position="22"/>
    </location>
</feature>
<dbReference type="InterPro" id="IPR028119">
    <property type="entry name" value="Snapin/Pallidin/Snn1"/>
</dbReference>
<dbReference type="GO" id="GO:2000300">
    <property type="term" value="P:regulation of synaptic vesicle exocytosis"/>
    <property type="evidence" value="ECO:0007669"/>
    <property type="project" value="TreeGrafter"/>
</dbReference>
<dbReference type="PANTHER" id="PTHR31305:SF2">
    <property type="entry name" value="SNARE-ASSOCIATED PROTEIN SNAPIN"/>
    <property type="match status" value="1"/>
</dbReference>
<dbReference type="PANTHER" id="PTHR31305">
    <property type="entry name" value="SNARE-ASSOCIATED PROTEIN SNAPIN"/>
    <property type="match status" value="1"/>
</dbReference>
<evidence type="ECO:0000313" key="6">
    <source>
        <dbReference type="Proteomes" id="UP000504629"/>
    </source>
</evidence>
<evidence type="ECO:0000256" key="5">
    <source>
        <dbReference type="SAM" id="MobiDB-lite"/>
    </source>
</evidence>
<evidence type="ECO:0000256" key="4">
    <source>
        <dbReference type="SAM" id="Coils"/>
    </source>
</evidence>
<dbReference type="GO" id="GO:0016079">
    <property type="term" value="P:synaptic vesicle exocytosis"/>
    <property type="evidence" value="ECO:0007669"/>
    <property type="project" value="TreeGrafter"/>
</dbReference>
<dbReference type="OrthoDB" id="5399166at2759"/>
<proteinExistence type="inferred from homology"/>
<dbReference type="KEGG" id="bman:114239296"/>
<dbReference type="GO" id="GO:0031083">
    <property type="term" value="C:BLOC-1 complex"/>
    <property type="evidence" value="ECO:0007669"/>
    <property type="project" value="InterPro"/>
</dbReference>
<reference evidence="7" key="1">
    <citation type="submission" date="2025-08" db="UniProtKB">
        <authorList>
            <consortium name="RefSeq"/>
        </authorList>
    </citation>
    <scope>IDENTIFICATION</scope>
    <source>
        <tissue evidence="7">Silk gland</tissue>
    </source>
</reference>
<dbReference type="GO" id="GO:0008021">
    <property type="term" value="C:synaptic vesicle"/>
    <property type="evidence" value="ECO:0007669"/>
    <property type="project" value="TreeGrafter"/>
</dbReference>
<evidence type="ECO:0000256" key="2">
    <source>
        <dbReference type="ARBA" id="ARBA00023054"/>
    </source>
</evidence>